<dbReference type="Proteomes" id="UP000789396">
    <property type="component" value="Unassembled WGS sequence"/>
</dbReference>
<organism evidence="1 2">
    <name type="scientific">Racocetra fulgida</name>
    <dbReference type="NCBI Taxonomy" id="60492"/>
    <lineage>
        <taxon>Eukaryota</taxon>
        <taxon>Fungi</taxon>
        <taxon>Fungi incertae sedis</taxon>
        <taxon>Mucoromycota</taxon>
        <taxon>Glomeromycotina</taxon>
        <taxon>Glomeromycetes</taxon>
        <taxon>Diversisporales</taxon>
        <taxon>Gigasporaceae</taxon>
        <taxon>Racocetra</taxon>
    </lineage>
</organism>
<keyword evidence="2" id="KW-1185">Reference proteome</keyword>
<dbReference type="EMBL" id="CAJVPZ010018580">
    <property type="protein sequence ID" value="CAG8688911.1"/>
    <property type="molecule type" value="Genomic_DNA"/>
</dbReference>
<protein>
    <submittedName>
        <fullName evidence="1">18067_t:CDS:1</fullName>
    </submittedName>
</protein>
<gene>
    <name evidence="1" type="ORF">RFULGI_LOCUS9910</name>
</gene>
<proteinExistence type="predicted"/>
<comment type="caution">
    <text evidence="1">The sequence shown here is derived from an EMBL/GenBank/DDBJ whole genome shotgun (WGS) entry which is preliminary data.</text>
</comment>
<dbReference type="OrthoDB" id="2403176at2759"/>
<accession>A0A9N9EQD7</accession>
<sequence length="276" mass="32515">PITSSTTITQEKSNLPIDSYLLRQLSFIEQKAIDKKIACVFYADGILHTLIENNFVIVGLKSLRPTYNPPSRWSLSNNLLRDEYKEYIKNNQLPNRTQQDHQIRILIADKDNWDNISILAEVLRPIVKSTLSLVYKKMIDLKNLECDIKSPIQDSVITIITERFNYMQNPIMQLAYLFDGHFYLHYHFCPTAYILTQLFQEVTPYISNFVSKSEKEIYAGLYREYGELVTRLDTNIILQEAVKELHPREWWKDVEQEIDDEANWEDSDDEVFYDSE</sequence>
<reference evidence="1" key="1">
    <citation type="submission" date="2021-06" db="EMBL/GenBank/DDBJ databases">
        <authorList>
            <person name="Kallberg Y."/>
            <person name="Tangrot J."/>
            <person name="Rosling A."/>
        </authorList>
    </citation>
    <scope>NUCLEOTIDE SEQUENCE</scope>
    <source>
        <strain evidence="1">IN212</strain>
    </source>
</reference>
<evidence type="ECO:0000313" key="1">
    <source>
        <dbReference type="EMBL" id="CAG8688911.1"/>
    </source>
</evidence>
<evidence type="ECO:0000313" key="2">
    <source>
        <dbReference type="Proteomes" id="UP000789396"/>
    </source>
</evidence>
<dbReference type="AlphaFoldDB" id="A0A9N9EQD7"/>
<name>A0A9N9EQD7_9GLOM</name>
<feature type="non-terminal residue" evidence="1">
    <location>
        <position position="1"/>
    </location>
</feature>